<evidence type="ECO:0000256" key="1">
    <source>
        <dbReference type="SAM" id="Phobius"/>
    </source>
</evidence>
<gene>
    <name evidence="2" type="ORF">Slati_2225900</name>
</gene>
<reference evidence="2" key="1">
    <citation type="submission" date="2020-06" db="EMBL/GenBank/DDBJ databases">
        <authorList>
            <person name="Li T."/>
            <person name="Hu X."/>
            <person name="Zhang T."/>
            <person name="Song X."/>
            <person name="Zhang H."/>
            <person name="Dai N."/>
            <person name="Sheng W."/>
            <person name="Hou X."/>
            <person name="Wei L."/>
        </authorList>
    </citation>
    <scope>NUCLEOTIDE SEQUENCE</scope>
    <source>
        <strain evidence="2">KEN1</strain>
        <tissue evidence="2">Leaf</tissue>
    </source>
</reference>
<name>A0AAW2WT48_9LAMI</name>
<sequence>MRAKEDLDSLLGDVEAEVRGIPPVAAAGSIDGDVPGEGEQGAKKKESLLPLRKAFQTFLLGLPLMFQKVSPSLPLKTRRTRKTPLVGKEIMCLLLFVGFALCFFPHRGWDEMILFSCF</sequence>
<evidence type="ECO:0000313" key="2">
    <source>
        <dbReference type="EMBL" id="KAL0445032.1"/>
    </source>
</evidence>
<reference evidence="2" key="2">
    <citation type="journal article" date="2024" name="Plant">
        <title>Genomic evolution and insights into agronomic trait innovations of Sesamum species.</title>
        <authorList>
            <person name="Miao H."/>
            <person name="Wang L."/>
            <person name="Qu L."/>
            <person name="Liu H."/>
            <person name="Sun Y."/>
            <person name="Le M."/>
            <person name="Wang Q."/>
            <person name="Wei S."/>
            <person name="Zheng Y."/>
            <person name="Lin W."/>
            <person name="Duan Y."/>
            <person name="Cao H."/>
            <person name="Xiong S."/>
            <person name="Wang X."/>
            <person name="Wei L."/>
            <person name="Li C."/>
            <person name="Ma Q."/>
            <person name="Ju M."/>
            <person name="Zhao R."/>
            <person name="Li G."/>
            <person name="Mu C."/>
            <person name="Tian Q."/>
            <person name="Mei H."/>
            <person name="Zhang T."/>
            <person name="Gao T."/>
            <person name="Zhang H."/>
        </authorList>
    </citation>
    <scope>NUCLEOTIDE SEQUENCE</scope>
    <source>
        <strain evidence="2">KEN1</strain>
    </source>
</reference>
<dbReference type="EMBL" id="JACGWN010000007">
    <property type="protein sequence ID" value="KAL0445032.1"/>
    <property type="molecule type" value="Genomic_DNA"/>
</dbReference>
<comment type="caution">
    <text evidence="2">The sequence shown here is derived from an EMBL/GenBank/DDBJ whole genome shotgun (WGS) entry which is preliminary data.</text>
</comment>
<keyword evidence="1" id="KW-0472">Membrane</keyword>
<dbReference type="AlphaFoldDB" id="A0AAW2WT48"/>
<protein>
    <submittedName>
        <fullName evidence="2">Uncharacterized protein</fullName>
    </submittedName>
</protein>
<feature type="transmembrane region" description="Helical" evidence="1">
    <location>
        <begin position="85"/>
        <end position="106"/>
    </location>
</feature>
<accession>A0AAW2WT48</accession>
<proteinExistence type="predicted"/>
<organism evidence="2">
    <name type="scientific">Sesamum latifolium</name>
    <dbReference type="NCBI Taxonomy" id="2727402"/>
    <lineage>
        <taxon>Eukaryota</taxon>
        <taxon>Viridiplantae</taxon>
        <taxon>Streptophyta</taxon>
        <taxon>Embryophyta</taxon>
        <taxon>Tracheophyta</taxon>
        <taxon>Spermatophyta</taxon>
        <taxon>Magnoliopsida</taxon>
        <taxon>eudicotyledons</taxon>
        <taxon>Gunneridae</taxon>
        <taxon>Pentapetalae</taxon>
        <taxon>asterids</taxon>
        <taxon>lamiids</taxon>
        <taxon>Lamiales</taxon>
        <taxon>Pedaliaceae</taxon>
        <taxon>Sesamum</taxon>
    </lineage>
</organism>
<keyword evidence="1" id="KW-1133">Transmembrane helix</keyword>
<keyword evidence="1" id="KW-0812">Transmembrane</keyword>